<evidence type="ECO:0000256" key="1">
    <source>
        <dbReference type="SAM" id="MobiDB-lite"/>
    </source>
</evidence>
<feature type="compositionally biased region" description="Basic and acidic residues" evidence="1">
    <location>
        <begin position="9"/>
        <end position="20"/>
    </location>
</feature>
<accession>A0ABP0XU51</accession>
<keyword evidence="2" id="KW-1133">Transmembrane helix</keyword>
<feature type="transmembrane region" description="Helical" evidence="2">
    <location>
        <begin position="71"/>
        <end position="93"/>
    </location>
</feature>
<evidence type="ECO:0000313" key="4">
    <source>
        <dbReference type="Proteomes" id="UP001642487"/>
    </source>
</evidence>
<evidence type="ECO:0000313" key="3">
    <source>
        <dbReference type="EMBL" id="CAK9310220.1"/>
    </source>
</evidence>
<proteinExistence type="predicted"/>
<protein>
    <submittedName>
        <fullName evidence="3">Uncharacterized protein</fullName>
    </submittedName>
</protein>
<dbReference type="Proteomes" id="UP001642487">
    <property type="component" value="Chromosome 1"/>
</dbReference>
<dbReference type="EMBL" id="OZ021735">
    <property type="protein sequence ID" value="CAK9310220.1"/>
    <property type="molecule type" value="Genomic_DNA"/>
</dbReference>
<organism evidence="3 4">
    <name type="scientific">Citrullus colocynthis</name>
    <name type="common">colocynth</name>
    <dbReference type="NCBI Taxonomy" id="252529"/>
    <lineage>
        <taxon>Eukaryota</taxon>
        <taxon>Viridiplantae</taxon>
        <taxon>Streptophyta</taxon>
        <taxon>Embryophyta</taxon>
        <taxon>Tracheophyta</taxon>
        <taxon>Spermatophyta</taxon>
        <taxon>Magnoliopsida</taxon>
        <taxon>eudicotyledons</taxon>
        <taxon>Gunneridae</taxon>
        <taxon>Pentapetalae</taxon>
        <taxon>rosids</taxon>
        <taxon>fabids</taxon>
        <taxon>Cucurbitales</taxon>
        <taxon>Cucurbitaceae</taxon>
        <taxon>Benincaseae</taxon>
        <taxon>Citrullus</taxon>
    </lineage>
</organism>
<evidence type="ECO:0000256" key="2">
    <source>
        <dbReference type="SAM" id="Phobius"/>
    </source>
</evidence>
<name>A0ABP0XU51_9ROSI</name>
<gene>
    <name evidence="3" type="ORF">CITCOLO1_LOCUS1837</name>
</gene>
<sequence>MLGLNKSTGPEERENEERANKTSDIIITLTSFTLLPSLIRRRRRIFGASAPSILSLSSSKSMVITSKSHHFDLVTSAILLLSNLFSSAFLRFYDSTSYFLYFTFNHRR</sequence>
<feature type="region of interest" description="Disordered" evidence="1">
    <location>
        <begin position="1"/>
        <end position="20"/>
    </location>
</feature>
<keyword evidence="2" id="KW-0472">Membrane</keyword>
<reference evidence="3 4" key="1">
    <citation type="submission" date="2024-03" db="EMBL/GenBank/DDBJ databases">
        <authorList>
            <person name="Gkanogiannis A."/>
            <person name="Becerra Lopez-Lavalle L."/>
        </authorList>
    </citation>
    <scope>NUCLEOTIDE SEQUENCE [LARGE SCALE GENOMIC DNA]</scope>
</reference>
<keyword evidence="4" id="KW-1185">Reference proteome</keyword>
<keyword evidence="2" id="KW-0812">Transmembrane</keyword>